<reference evidence="2" key="1">
    <citation type="submission" date="2016-10" db="EMBL/GenBank/DDBJ databases">
        <authorList>
            <person name="Varghese N."/>
            <person name="Submissions S."/>
        </authorList>
    </citation>
    <scope>NUCLEOTIDE SEQUENCE [LARGE SCALE GENOMIC DNA]</scope>
    <source>
        <strain evidence="2">DSM 25811 / CCM 8410 / LMG 26954 / E90</strain>
    </source>
</reference>
<evidence type="ECO:0000313" key="1">
    <source>
        <dbReference type="EMBL" id="SDD48280.1"/>
    </source>
</evidence>
<dbReference type="PANTHER" id="PTHR43861:SF6">
    <property type="entry name" value="METHYLTRANSFERASE TYPE 11"/>
    <property type="match status" value="1"/>
</dbReference>
<dbReference type="RefSeq" id="WP_090391370.1">
    <property type="nucleotide sequence ID" value="NZ_FMZO01000009.1"/>
</dbReference>
<name>A0A1G6V3R1_NIADE</name>
<accession>A0A1G6V3R1</accession>
<dbReference type="Proteomes" id="UP000198757">
    <property type="component" value="Unassembled WGS sequence"/>
</dbReference>
<dbReference type="EMBL" id="FMZO01000009">
    <property type="protein sequence ID" value="SDD48280.1"/>
    <property type="molecule type" value="Genomic_DNA"/>
</dbReference>
<organism evidence="1 2">
    <name type="scientific">Niabella drilacis (strain DSM 25811 / CCM 8410 / CCUG 62505 / LMG 26954 / E90)</name>
    <dbReference type="NCBI Taxonomy" id="1285928"/>
    <lineage>
        <taxon>Bacteria</taxon>
        <taxon>Pseudomonadati</taxon>
        <taxon>Bacteroidota</taxon>
        <taxon>Chitinophagia</taxon>
        <taxon>Chitinophagales</taxon>
        <taxon>Chitinophagaceae</taxon>
        <taxon>Niabella</taxon>
    </lineage>
</organism>
<dbReference type="OrthoDB" id="2370471at2"/>
<dbReference type="Gene3D" id="3.40.50.150">
    <property type="entry name" value="Vaccinia Virus protein VP39"/>
    <property type="match status" value="1"/>
</dbReference>
<dbReference type="CDD" id="cd02440">
    <property type="entry name" value="AdoMet_MTases"/>
    <property type="match status" value="1"/>
</dbReference>
<protein>
    <submittedName>
        <fullName evidence="1">Methyltransferase domain-containing protein</fullName>
    </submittedName>
</protein>
<keyword evidence="1" id="KW-0808">Transferase</keyword>
<dbReference type="InterPro" id="IPR029063">
    <property type="entry name" value="SAM-dependent_MTases_sf"/>
</dbReference>
<dbReference type="STRING" id="1285928.SAMN04487894_109184"/>
<keyword evidence="1" id="KW-0489">Methyltransferase</keyword>
<dbReference type="GO" id="GO:0008168">
    <property type="term" value="F:methyltransferase activity"/>
    <property type="evidence" value="ECO:0007669"/>
    <property type="project" value="UniProtKB-KW"/>
</dbReference>
<sequence>MSQVHYEACPVCGSTQTRPVFLVKDYTVSGEVFPIEECISCSLRYTQNVPDQEAIGPYYKSEDYISHSNTSKGLVSRMYQRVRTRTMQQKAAIVERYSRKRAGKLLDVGCGTGTFLSTMKSRGWEVAGLEPDADARAMAKTLYNLVVAPSHEIYQLEGEQFDAITLWHVLEHVHELHGYMEQLKRMLKPGGVLLIAVPNYTSRDADIYEQYWAAYDVPRHLYHFSPDAMKVLTTQHGLRVIKLLPMWFDSFYVSLLSSRYKYGKTHYFGAGLHGLSSNINAAGNTKECSSVIYVIRKEQAI</sequence>
<dbReference type="PANTHER" id="PTHR43861">
    <property type="entry name" value="TRANS-ACONITATE 2-METHYLTRANSFERASE-RELATED"/>
    <property type="match status" value="1"/>
</dbReference>
<keyword evidence="2" id="KW-1185">Reference proteome</keyword>
<evidence type="ECO:0000313" key="2">
    <source>
        <dbReference type="Proteomes" id="UP000198757"/>
    </source>
</evidence>
<dbReference type="Pfam" id="PF13489">
    <property type="entry name" value="Methyltransf_23"/>
    <property type="match status" value="1"/>
</dbReference>
<dbReference type="GO" id="GO:0032259">
    <property type="term" value="P:methylation"/>
    <property type="evidence" value="ECO:0007669"/>
    <property type="project" value="UniProtKB-KW"/>
</dbReference>
<dbReference type="AlphaFoldDB" id="A0A1G6V3R1"/>
<proteinExistence type="predicted"/>
<gene>
    <name evidence="1" type="ORF">SAMN04487894_109184</name>
</gene>
<dbReference type="SUPFAM" id="SSF53335">
    <property type="entry name" value="S-adenosyl-L-methionine-dependent methyltransferases"/>
    <property type="match status" value="1"/>
</dbReference>